<keyword evidence="16" id="KW-0732">Signal</keyword>
<dbReference type="AlphaFoldDB" id="A0A2P5B9W7"/>
<feature type="binding site" evidence="14">
    <location>
        <position position="68"/>
    </location>
    <ligand>
        <name>Ca(2+)</name>
        <dbReference type="ChEBI" id="CHEBI:29108"/>
        <label>1</label>
    </ligand>
</feature>
<evidence type="ECO:0000256" key="8">
    <source>
        <dbReference type="ARBA" id="ARBA00022837"/>
    </source>
</evidence>
<dbReference type="STRING" id="3476.A0A2P5B9W7"/>
<name>A0A2P5B9W7_PARAD</name>
<dbReference type="PANTHER" id="PTHR31388">
    <property type="entry name" value="PEROXIDASE 72-RELATED"/>
    <property type="match status" value="1"/>
</dbReference>
<proteinExistence type="predicted"/>
<evidence type="ECO:0000256" key="13">
    <source>
        <dbReference type="PIRSR" id="PIRSR600823-1"/>
    </source>
</evidence>
<comment type="function">
    <text evidence="3">Removal of H(2)O(2), oxidation of toxic reductants, biosynthesis and degradation of lignin, suberization, auxin catabolism, response to environmental stresses such as wounding, pathogen attack and oxidative stress. These functions might be dependent on each isozyme/isoform in each plant tissue.</text>
</comment>
<feature type="active site" description="Proton acceptor" evidence="13">
    <location>
        <position position="64"/>
    </location>
</feature>
<feature type="signal peptide" evidence="16">
    <location>
        <begin position="1"/>
        <end position="22"/>
    </location>
</feature>
<dbReference type="GO" id="GO:0020037">
    <property type="term" value="F:heme binding"/>
    <property type="evidence" value="ECO:0007669"/>
    <property type="project" value="InterPro"/>
</dbReference>
<evidence type="ECO:0000256" key="3">
    <source>
        <dbReference type="ARBA" id="ARBA00002322"/>
    </source>
</evidence>
<evidence type="ECO:0000256" key="10">
    <source>
        <dbReference type="ARBA" id="ARBA00023004"/>
    </source>
</evidence>
<evidence type="ECO:0000259" key="17">
    <source>
        <dbReference type="PROSITE" id="PS50873"/>
    </source>
</evidence>
<comment type="cofactor">
    <cofactor evidence="2">
        <name>heme b</name>
        <dbReference type="ChEBI" id="CHEBI:60344"/>
    </cofactor>
</comment>
<evidence type="ECO:0000256" key="11">
    <source>
        <dbReference type="ARBA" id="ARBA00023180"/>
    </source>
</evidence>
<keyword evidence="9" id="KW-0560">Oxidoreductase</keyword>
<dbReference type="GO" id="GO:0006979">
    <property type="term" value="P:response to oxidative stress"/>
    <property type="evidence" value="ECO:0007669"/>
    <property type="project" value="InterPro"/>
</dbReference>
<gene>
    <name evidence="18" type="ORF">PanWU01x14_258000</name>
</gene>
<dbReference type="PRINTS" id="PR00461">
    <property type="entry name" value="PLPEROXIDASE"/>
</dbReference>
<evidence type="ECO:0000256" key="2">
    <source>
        <dbReference type="ARBA" id="ARBA00001970"/>
    </source>
</evidence>
<reference evidence="19" key="1">
    <citation type="submission" date="2016-06" db="EMBL/GenBank/DDBJ databases">
        <title>Parallel loss of symbiosis genes in relatives of nitrogen-fixing non-legume Parasponia.</title>
        <authorList>
            <person name="Van Velzen R."/>
            <person name="Holmer R."/>
            <person name="Bu F."/>
            <person name="Rutten L."/>
            <person name="Van Zeijl A."/>
            <person name="Liu W."/>
            <person name="Santuari L."/>
            <person name="Cao Q."/>
            <person name="Sharma T."/>
            <person name="Shen D."/>
            <person name="Roswanjaya Y."/>
            <person name="Wardhani T."/>
            <person name="Kalhor M.S."/>
            <person name="Jansen J."/>
            <person name="Van den Hoogen J."/>
            <person name="Gungor B."/>
            <person name="Hartog M."/>
            <person name="Hontelez J."/>
            <person name="Verver J."/>
            <person name="Yang W.-C."/>
            <person name="Schijlen E."/>
            <person name="Repin R."/>
            <person name="Schilthuizen M."/>
            <person name="Schranz E."/>
            <person name="Heidstra R."/>
            <person name="Miyata K."/>
            <person name="Fedorova E."/>
            <person name="Kohlen W."/>
            <person name="Bisseling T."/>
            <person name="Smit S."/>
            <person name="Geurts R."/>
        </authorList>
    </citation>
    <scope>NUCLEOTIDE SEQUENCE [LARGE SCALE GENOMIC DNA]</scope>
    <source>
        <strain evidence="19">cv. WU1-14</strain>
    </source>
</reference>
<evidence type="ECO:0000256" key="16">
    <source>
        <dbReference type="SAM" id="SignalP"/>
    </source>
</evidence>
<dbReference type="InterPro" id="IPR002016">
    <property type="entry name" value="Haem_peroxidase"/>
</dbReference>
<feature type="binding site" evidence="14">
    <location>
        <position position="65"/>
    </location>
    <ligand>
        <name>Ca(2+)</name>
        <dbReference type="ChEBI" id="CHEBI:29108"/>
        <label>1</label>
    </ligand>
</feature>
<evidence type="ECO:0000313" key="19">
    <source>
        <dbReference type="Proteomes" id="UP000237105"/>
    </source>
</evidence>
<accession>A0A2P5B9W7</accession>
<dbReference type="GO" id="GO:0042744">
    <property type="term" value="P:hydrogen peroxide catabolic process"/>
    <property type="evidence" value="ECO:0007669"/>
    <property type="project" value="UniProtKB-KW"/>
</dbReference>
<feature type="chain" id="PRO_5015154147" description="peroxidase" evidence="16">
    <location>
        <begin position="23"/>
        <end position="80"/>
    </location>
</feature>
<comment type="caution">
    <text evidence="18">The sequence shown here is derived from an EMBL/GenBank/DDBJ whole genome shotgun (WGS) entry which is preliminary data.</text>
</comment>
<dbReference type="Gene3D" id="1.10.520.10">
    <property type="match status" value="1"/>
</dbReference>
<evidence type="ECO:0000256" key="1">
    <source>
        <dbReference type="ARBA" id="ARBA00000189"/>
    </source>
</evidence>
<evidence type="ECO:0000256" key="7">
    <source>
        <dbReference type="ARBA" id="ARBA00022723"/>
    </source>
</evidence>
<keyword evidence="10" id="KW-0408">Iron</keyword>
<evidence type="ECO:0000256" key="4">
    <source>
        <dbReference type="ARBA" id="ARBA00012313"/>
    </source>
</evidence>
<evidence type="ECO:0000256" key="14">
    <source>
        <dbReference type="PIRSR" id="PIRSR600823-3"/>
    </source>
</evidence>
<dbReference type="OrthoDB" id="2113341at2759"/>
<dbReference type="Proteomes" id="UP000237105">
    <property type="component" value="Unassembled WGS sequence"/>
</dbReference>
<comment type="catalytic activity">
    <reaction evidence="1">
        <text>2 a phenolic donor + H2O2 = 2 a phenolic radical donor + 2 H2O</text>
        <dbReference type="Rhea" id="RHEA:56136"/>
        <dbReference type="ChEBI" id="CHEBI:15377"/>
        <dbReference type="ChEBI" id="CHEBI:16240"/>
        <dbReference type="ChEBI" id="CHEBI:139520"/>
        <dbReference type="ChEBI" id="CHEBI:139521"/>
        <dbReference type="EC" id="1.11.1.7"/>
    </reaction>
</comment>
<keyword evidence="5 18" id="KW-0575">Peroxidase</keyword>
<evidence type="ECO:0000256" key="15">
    <source>
        <dbReference type="PIRSR" id="PIRSR600823-4"/>
    </source>
</evidence>
<keyword evidence="8 14" id="KW-0106">Calcium</keyword>
<keyword evidence="11" id="KW-0325">Glycoprotein</keyword>
<comment type="cofactor">
    <cofactor evidence="14">
        <name>Ca(2+)</name>
        <dbReference type="ChEBI" id="CHEBI:29108"/>
    </cofactor>
    <text evidence="14">Binds 2 calcium ions per subunit.</text>
</comment>
<evidence type="ECO:0000256" key="5">
    <source>
        <dbReference type="ARBA" id="ARBA00022559"/>
    </source>
</evidence>
<feature type="site" description="Transition state stabilizer" evidence="15">
    <location>
        <position position="60"/>
    </location>
</feature>
<keyword evidence="6" id="KW-0349">Heme</keyword>
<keyword evidence="19" id="KW-1185">Reference proteome</keyword>
<keyword evidence="12" id="KW-0376">Hydrogen peroxide</keyword>
<evidence type="ECO:0000256" key="9">
    <source>
        <dbReference type="ARBA" id="ARBA00023002"/>
    </source>
</evidence>
<keyword evidence="7 14" id="KW-0479">Metal-binding</keyword>
<dbReference type="InterPro" id="IPR019794">
    <property type="entry name" value="Peroxidases_AS"/>
</dbReference>
<dbReference type="InterPro" id="IPR010255">
    <property type="entry name" value="Haem_peroxidase_sf"/>
</dbReference>
<dbReference type="EMBL" id="JXTB01000327">
    <property type="protein sequence ID" value="PON45579.1"/>
    <property type="molecule type" value="Genomic_DNA"/>
</dbReference>
<protein>
    <recommendedName>
        <fullName evidence="4">peroxidase</fullName>
        <ecNumber evidence="4">1.11.1.7</ecNumber>
    </recommendedName>
</protein>
<sequence length="80" mass="9032">MGFPHISTFVTIFSVFLVGGFAQLSPTFYDQTCPSVKSIVGGVIEDAMRTDIRIAGSLIRLHFHDCFVLKYRQYNSFSYS</sequence>
<evidence type="ECO:0000256" key="12">
    <source>
        <dbReference type="ARBA" id="ARBA00023324"/>
    </source>
</evidence>
<dbReference type="PROSITE" id="PS50873">
    <property type="entry name" value="PEROXIDASE_4"/>
    <property type="match status" value="1"/>
</dbReference>
<dbReference type="GO" id="GO:0140825">
    <property type="term" value="F:lactoperoxidase activity"/>
    <property type="evidence" value="ECO:0007669"/>
    <property type="project" value="UniProtKB-EC"/>
</dbReference>
<dbReference type="GO" id="GO:0046872">
    <property type="term" value="F:metal ion binding"/>
    <property type="evidence" value="ECO:0007669"/>
    <property type="project" value="UniProtKB-KW"/>
</dbReference>
<organism evidence="18 19">
    <name type="scientific">Parasponia andersonii</name>
    <name type="common">Sponia andersonii</name>
    <dbReference type="NCBI Taxonomy" id="3476"/>
    <lineage>
        <taxon>Eukaryota</taxon>
        <taxon>Viridiplantae</taxon>
        <taxon>Streptophyta</taxon>
        <taxon>Embryophyta</taxon>
        <taxon>Tracheophyta</taxon>
        <taxon>Spermatophyta</taxon>
        <taxon>Magnoliopsida</taxon>
        <taxon>eudicotyledons</taxon>
        <taxon>Gunneridae</taxon>
        <taxon>Pentapetalae</taxon>
        <taxon>rosids</taxon>
        <taxon>fabids</taxon>
        <taxon>Rosales</taxon>
        <taxon>Cannabaceae</taxon>
        <taxon>Parasponia</taxon>
    </lineage>
</organism>
<feature type="domain" description="Plant heme peroxidase family profile" evidence="17">
    <location>
        <begin position="23"/>
        <end position="68"/>
    </location>
</feature>
<evidence type="ECO:0000313" key="18">
    <source>
        <dbReference type="EMBL" id="PON45579.1"/>
    </source>
</evidence>
<dbReference type="PANTHER" id="PTHR31388:SF270">
    <property type="entry name" value="PEROXIDASE 22-RELATED"/>
    <property type="match status" value="1"/>
</dbReference>
<dbReference type="PROSITE" id="PS00436">
    <property type="entry name" value="PEROXIDASE_2"/>
    <property type="match status" value="1"/>
</dbReference>
<dbReference type="EC" id="1.11.1.7" evidence="4"/>
<evidence type="ECO:0000256" key="6">
    <source>
        <dbReference type="ARBA" id="ARBA00022617"/>
    </source>
</evidence>
<dbReference type="InterPro" id="IPR000823">
    <property type="entry name" value="Peroxidase_pln"/>
</dbReference>
<dbReference type="SUPFAM" id="SSF48113">
    <property type="entry name" value="Heme-dependent peroxidases"/>
    <property type="match status" value="1"/>
</dbReference>